<evidence type="ECO:0000256" key="1">
    <source>
        <dbReference type="ARBA" id="ARBA00004272"/>
    </source>
</evidence>
<dbReference type="KEGG" id="phu:Phum_PHUM442950"/>
<dbReference type="AlphaFoldDB" id="E0VU27"/>
<dbReference type="InParanoid" id="E0VU27"/>
<organism>
    <name type="scientific">Pediculus humanus subsp. corporis</name>
    <name type="common">Body louse</name>
    <dbReference type="NCBI Taxonomy" id="121224"/>
    <lineage>
        <taxon>Eukaryota</taxon>
        <taxon>Metazoa</taxon>
        <taxon>Ecdysozoa</taxon>
        <taxon>Arthropoda</taxon>
        <taxon>Hexapoda</taxon>
        <taxon>Insecta</taxon>
        <taxon>Pterygota</taxon>
        <taxon>Neoptera</taxon>
        <taxon>Paraneoptera</taxon>
        <taxon>Psocodea</taxon>
        <taxon>Troctomorpha</taxon>
        <taxon>Phthiraptera</taxon>
        <taxon>Anoplura</taxon>
        <taxon>Pediculidae</taxon>
        <taxon>Pediculus</taxon>
    </lineage>
</organism>
<comment type="subcellular location">
    <subcellularLocation>
        <location evidence="1">Cell projection</location>
        <location evidence="1">Cilium membrane</location>
        <topology evidence="1">Multi-pass membrane protein</topology>
    </subcellularLocation>
</comment>
<keyword evidence="10" id="KW-0966">Cell projection</keyword>
<dbReference type="GO" id="GO:0060271">
    <property type="term" value="P:cilium assembly"/>
    <property type="evidence" value="ECO:0007669"/>
    <property type="project" value="TreeGrafter"/>
</dbReference>
<dbReference type="EMBL" id="DS235778">
    <property type="protein sequence ID" value="EEB16883.1"/>
    <property type="molecule type" value="Genomic_DNA"/>
</dbReference>
<keyword evidence="15" id="KW-1185">Reference proteome</keyword>
<dbReference type="OMA" id="PALYTRY"/>
<sequence length="280" mass="32912">MAVCEVYAQTVKFKYKSTICSKSTIFSILSTILSFLLPFLIAYRSHGFWMKHSVFREQPKIRFKHDYVVFIETDKPNKPILCSNLPLTQDFDRCSMIKSREEDNNHDGKFDELLLEIEVDIPSNTGVYSVQVILLFDYLLQKQCLLQMESLGVVQYNSGLPGYKLDFTGDLKIIQNNLLTTRGSHTRYNHSIFITKYDDDEEPEFNFNRVINSYAKRSVSTKLKNKYYTWSSGILLDEPFKINININYPEDTIMYKPIKEYVFSNHLFPSMKEIPWKKNY</sequence>
<comment type="function">
    <text evidence="11">Transmembrane component of the tectonic-like complex, a complex localized at the transition zone of primary cilia and acting as a barrier that prevents diffusion of transmembrane proteins between the cilia and plasma membranes. Required for ciliogenesis and sonic hedgehog/SHH signaling.</text>
</comment>
<dbReference type="Pfam" id="PF10149">
    <property type="entry name" value="TM231"/>
    <property type="match status" value="1"/>
</dbReference>
<evidence type="ECO:0000256" key="12">
    <source>
        <dbReference type="SAM" id="Phobius"/>
    </source>
</evidence>
<dbReference type="PANTHER" id="PTHR14605">
    <property type="entry name" value="CHST5 PROTEIN"/>
    <property type="match status" value="1"/>
</dbReference>
<evidence type="ECO:0000256" key="2">
    <source>
        <dbReference type="ARBA" id="ARBA00009082"/>
    </source>
</evidence>
<dbReference type="GO" id="GO:0060170">
    <property type="term" value="C:ciliary membrane"/>
    <property type="evidence" value="ECO:0007669"/>
    <property type="project" value="UniProtKB-SubCell"/>
</dbReference>
<evidence type="ECO:0000313" key="15">
    <source>
        <dbReference type="Proteomes" id="UP000009046"/>
    </source>
</evidence>
<dbReference type="GO" id="GO:0035869">
    <property type="term" value="C:ciliary transition zone"/>
    <property type="evidence" value="ECO:0007669"/>
    <property type="project" value="TreeGrafter"/>
</dbReference>
<evidence type="ECO:0000313" key="13">
    <source>
        <dbReference type="EMBL" id="EEB16883.1"/>
    </source>
</evidence>
<dbReference type="EMBL" id="AAZO01005406">
    <property type="status" value="NOT_ANNOTATED_CDS"/>
    <property type="molecule type" value="Genomic_DNA"/>
</dbReference>
<dbReference type="InterPro" id="IPR019306">
    <property type="entry name" value="TMEM231"/>
</dbReference>
<dbReference type="PANTHER" id="PTHR14605:SF1">
    <property type="entry name" value="TRANSMEMBRANE PROTEIN 231"/>
    <property type="match status" value="1"/>
</dbReference>
<dbReference type="Proteomes" id="UP000009046">
    <property type="component" value="Unassembled WGS sequence"/>
</dbReference>
<dbReference type="EnsemblMetazoa" id="PHUM442950-RA">
    <property type="protein sequence ID" value="PHUM442950-PA"/>
    <property type="gene ID" value="PHUM442950"/>
</dbReference>
<evidence type="ECO:0000256" key="7">
    <source>
        <dbReference type="ARBA" id="ARBA00023069"/>
    </source>
</evidence>
<keyword evidence="7" id="KW-0969">Cilium</keyword>
<reference evidence="13" key="1">
    <citation type="submission" date="2007-04" db="EMBL/GenBank/DDBJ databases">
        <title>Annotation of Pediculus humanus corporis strain USDA.</title>
        <authorList>
            <person name="Kirkness E."/>
            <person name="Hannick L."/>
            <person name="Hass B."/>
            <person name="Bruggner R."/>
            <person name="Lawson D."/>
            <person name="Bidwell S."/>
            <person name="Joardar V."/>
            <person name="Caler E."/>
            <person name="Walenz B."/>
            <person name="Inman J."/>
            <person name="Schobel S."/>
            <person name="Galinsky K."/>
            <person name="Amedeo P."/>
            <person name="Strausberg R."/>
        </authorList>
    </citation>
    <scope>NUCLEOTIDE SEQUENCE</scope>
    <source>
        <strain evidence="13">USDA</strain>
    </source>
</reference>
<dbReference type="HOGENOM" id="CLU_070969_0_0_1"/>
<dbReference type="RefSeq" id="XP_002429621.1">
    <property type="nucleotide sequence ID" value="XM_002429576.1"/>
</dbReference>
<keyword evidence="5 12" id="KW-0812">Transmembrane</keyword>
<dbReference type="OrthoDB" id="426438at2759"/>
<evidence type="ECO:0000256" key="4">
    <source>
        <dbReference type="ARBA" id="ARBA00022475"/>
    </source>
</evidence>
<evidence type="ECO:0000256" key="10">
    <source>
        <dbReference type="ARBA" id="ARBA00023273"/>
    </source>
</evidence>
<dbReference type="STRING" id="121224.E0VU27"/>
<reference evidence="14" key="3">
    <citation type="submission" date="2021-02" db="UniProtKB">
        <authorList>
            <consortium name="EnsemblMetazoa"/>
        </authorList>
    </citation>
    <scope>IDENTIFICATION</scope>
    <source>
        <strain evidence="14">USDA</strain>
    </source>
</reference>
<keyword evidence="8 12" id="KW-0472">Membrane</keyword>
<evidence type="ECO:0000256" key="11">
    <source>
        <dbReference type="ARBA" id="ARBA00024803"/>
    </source>
</evidence>
<dbReference type="GeneID" id="8230914"/>
<keyword evidence="9" id="KW-0325">Glycoprotein</keyword>
<keyword evidence="4" id="KW-1003">Cell membrane</keyword>
<gene>
    <name evidence="14" type="primary">8230914</name>
    <name evidence="13" type="ORF">Phum_PHUM442950</name>
</gene>
<evidence type="ECO:0000256" key="9">
    <source>
        <dbReference type="ARBA" id="ARBA00023180"/>
    </source>
</evidence>
<evidence type="ECO:0000313" key="14">
    <source>
        <dbReference type="EnsemblMetazoa" id="PHUM442950-PA"/>
    </source>
</evidence>
<accession>E0VU27</accession>
<evidence type="ECO:0000256" key="8">
    <source>
        <dbReference type="ARBA" id="ARBA00023136"/>
    </source>
</evidence>
<feature type="transmembrane region" description="Helical" evidence="12">
    <location>
        <begin position="24"/>
        <end position="43"/>
    </location>
</feature>
<evidence type="ECO:0000256" key="6">
    <source>
        <dbReference type="ARBA" id="ARBA00022989"/>
    </source>
</evidence>
<evidence type="ECO:0000256" key="5">
    <source>
        <dbReference type="ARBA" id="ARBA00022692"/>
    </source>
</evidence>
<dbReference type="GO" id="GO:0032880">
    <property type="term" value="P:regulation of protein localization"/>
    <property type="evidence" value="ECO:0007669"/>
    <property type="project" value="TreeGrafter"/>
</dbReference>
<dbReference type="VEuPathDB" id="VectorBase:PHUM442950"/>
<evidence type="ECO:0000256" key="3">
    <source>
        <dbReference type="ARBA" id="ARBA00015087"/>
    </source>
</evidence>
<name>E0VU27_PEDHC</name>
<proteinExistence type="inferred from homology"/>
<dbReference type="CTD" id="8230914"/>
<reference evidence="13" key="2">
    <citation type="submission" date="2007-04" db="EMBL/GenBank/DDBJ databases">
        <title>The genome of the human body louse.</title>
        <authorList>
            <consortium name="The Human Body Louse Genome Consortium"/>
            <person name="Kirkness E."/>
            <person name="Walenz B."/>
            <person name="Hass B."/>
            <person name="Bruggner R."/>
            <person name="Strausberg R."/>
        </authorList>
    </citation>
    <scope>NUCLEOTIDE SEQUENCE</scope>
    <source>
        <strain evidence="13">USDA</strain>
    </source>
</reference>
<comment type="similarity">
    <text evidence="2">Belongs to the TMEM231 family.</text>
</comment>
<protein>
    <recommendedName>
        <fullName evidence="3">Transmembrane protein 231</fullName>
    </recommendedName>
</protein>
<keyword evidence="6 12" id="KW-1133">Transmembrane helix</keyword>
<dbReference type="eggNOG" id="KOG4838">
    <property type="taxonomic scope" value="Eukaryota"/>
</dbReference>